<dbReference type="PANTHER" id="PTHR47534:SF3">
    <property type="entry name" value="ALCOHOL DEHYDROGENASE-LIKE C-TERMINAL DOMAIN-CONTAINING PROTEIN"/>
    <property type="match status" value="1"/>
</dbReference>
<keyword evidence="1" id="KW-0560">Oxidoreductase</keyword>
<protein>
    <recommendedName>
        <fullName evidence="3">Ketoreductase (KR) domain-containing protein</fullName>
    </recommendedName>
</protein>
<evidence type="ECO:0008006" key="3">
    <source>
        <dbReference type="Google" id="ProtNLM"/>
    </source>
</evidence>
<dbReference type="AlphaFoldDB" id="A0A0B7KK77"/>
<dbReference type="SUPFAM" id="SSF51735">
    <property type="entry name" value="NAD(P)-binding Rossmann-fold domains"/>
    <property type="match status" value="1"/>
</dbReference>
<dbReference type="Gene3D" id="3.40.50.720">
    <property type="entry name" value="NAD(P)-binding Rossmann-like Domain"/>
    <property type="match status" value="1"/>
</dbReference>
<dbReference type="InterPro" id="IPR052228">
    <property type="entry name" value="Sec_Metab_Biosynth_Oxidored"/>
</dbReference>
<evidence type="ECO:0000313" key="2">
    <source>
        <dbReference type="EMBL" id="CEO55782.1"/>
    </source>
</evidence>
<name>A0A0B7KK77_BIOOC</name>
<dbReference type="InterPro" id="IPR002347">
    <property type="entry name" value="SDR_fam"/>
</dbReference>
<dbReference type="PRINTS" id="PR00081">
    <property type="entry name" value="GDHRDH"/>
</dbReference>
<dbReference type="GO" id="GO:0016491">
    <property type="term" value="F:oxidoreductase activity"/>
    <property type="evidence" value="ECO:0007669"/>
    <property type="project" value="UniProtKB-KW"/>
</dbReference>
<gene>
    <name evidence="2" type="ORF">BN869_000011840_1</name>
</gene>
<proteinExistence type="predicted"/>
<accession>A0A0B7KK77</accession>
<dbReference type="Pfam" id="PF00106">
    <property type="entry name" value="adh_short"/>
    <property type="match status" value="1"/>
</dbReference>
<evidence type="ECO:0000256" key="1">
    <source>
        <dbReference type="ARBA" id="ARBA00023002"/>
    </source>
</evidence>
<reference evidence="2" key="1">
    <citation type="submission" date="2015-01" db="EMBL/GenBank/DDBJ databases">
        <authorList>
            <person name="Durling Mikael"/>
        </authorList>
    </citation>
    <scope>NUCLEOTIDE SEQUENCE</scope>
</reference>
<dbReference type="PANTHER" id="PTHR47534">
    <property type="entry name" value="YALI0E05731P"/>
    <property type="match status" value="1"/>
</dbReference>
<dbReference type="InterPro" id="IPR036291">
    <property type="entry name" value="NAD(P)-bd_dom_sf"/>
</dbReference>
<dbReference type="EMBL" id="CDPU01000057">
    <property type="protein sequence ID" value="CEO55782.1"/>
    <property type="molecule type" value="Genomic_DNA"/>
</dbReference>
<organism evidence="2">
    <name type="scientific">Bionectria ochroleuca</name>
    <name type="common">Gliocladium roseum</name>
    <dbReference type="NCBI Taxonomy" id="29856"/>
    <lineage>
        <taxon>Eukaryota</taxon>
        <taxon>Fungi</taxon>
        <taxon>Dikarya</taxon>
        <taxon>Ascomycota</taxon>
        <taxon>Pezizomycotina</taxon>
        <taxon>Sordariomycetes</taxon>
        <taxon>Hypocreomycetidae</taxon>
        <taxon>Hypocreales</taxon>
        <taxon>Bionectriaceae</taxon>
        <taxon>Clonostachys</taxon>
    </lineage>
</organism>
<sequence>MVTIEQIRNELAQASRSRHQLVAVFVGGTSGIGESTARELVQYSTGPRIYLIGRSQDQADRIETKFASLNPARDMCFIQSDASQLRNVDSLCDKIKAQEEKIDVLLLSAGIFHLRGRNTRCSRSQDGS</sequence>